<name>A0A0B7MD88_9FIRM</name>
<keyword evidence="1" id="KW-0812">Transmembrane</keyword>
<accession>A0A0B7MD88</accession>
<dbReference type="GO" id="GO:0005975">
    <property type="term" value="P:carbohydrate metabolic process"/>
    <property type="evidence" value="ECO:0007669"/>
    <property type="project" value="InterPro"/>
</dbReference>
<dbReference type="CDD" id="cd10917">
    <property type="entry name" value="CE4_NodB_like_6s_7s"/>
    <property type="match status" value="1"/>
</dbReference>
<dbReference type="SUPFAM" id="SSF88713">
    <property type="entry name" value="Glycoside hydrolase/deacetylase"/>
    <property type="match status" value="1"/>
</dbReference>
<feature type="domain" description="NodB homology" evidence="2">
    <location>
        <begin position="55"/>
        <end position="232"/>
    </location>
</feature>
<dbReference type="GO" id="GO:0016020">
    <property type="term" value="C:membrane"/>
    <property type="evidence" value="ECO:0007669"/>
    <property type="project" value="TreeGrafter"/>
</dbReference>
<dbReference type="PANTHER" id="PTHR10587:SF128">
    <property type="entry name" value="POLYSACCHARIDE DEACETYLASE PDAB-RELATED"/>
    <property type="match status" value="1"/>
</dbReference>
<dbReference type="OrthoDB" id="9806342at2"/>
<protein>
    <submittedName>
        <fullName evidence="3">Polysaccharide deacetylase</fullName>
    </submittedName>
</protein>
<dbReference type="Proteomes" id="UP000046155">
    <property type="component" value="Unassembled WGS sequence"/>
</dbReference>
<dbReference type="InterPro" id="IPR002509">
    <property type="entry name" value="NODB_dom"/>
</dbReference>
<evidence type="ECO:0000313" key="3">
    <source>
        <dbReference type="EMBL" id="CEO88529.1"/>
    </source>
</evidence>
<proteinExistence type="predicted"/>
<organism evidence="3 4">
    <name type="scientific">Syntrophaceticus schinkii</name>
    <dbReference type="NCBI Taxonomy" id="499207"/>
    <lineage>
        <taxon>Bacteria</taxon>
        <taxon>Bacillati</taxon>
        <taxon>Bacillota</taxon>
        <taxon>Clostridia</taxon>
        <taxon>Thermoanaerobacterales</taxon>
        <taxon>Thermoanaerobacterales Family III. Incertae Sedis</taxon>
        <taxon>Syntrophaceticus</taxon>
    </lineage>
</organism>
<evidence type="ECO:0000256" key="1">
    <source>
        <dbReference type="SAM" id="Phobius"/>
    </source>
</evidence>
<dbReference type="InterPro" id="IPR050248">
    <property type="entry name" value="Polysacc_deacetylase_ArnD"/>
</dbReference>
<dbReference type="Pfam" id="PF01522">
    <property type="entry name" value="Polysacc_deac_1"/>
    <property type="match status" value="1"/>
</dbReference>
<dbReference type="PROSITE" id="PS51677">
    <property type="entry name" value="NODB"/>
    <property type="match status" value="1"/>
</dbReference>
<keyword evidence="1" id="KW-0472">Membrane</keyword>
<dbReference type="InterPro" id="IPR011330">
    <property type="entry name" value="Glyco_hydro/deAcase_b/a-brl"/>
</dbReference>
<dbReference type="GO" id="GO:0016810">
    <property type="term" value="F:hydrolase activity, acting on carbon-nitrogen (but not peptide) bonds"/>
    <property type="evidence" value="ECO:0007669"/>
    <property type="project" value="InterPro"/>
</dbReference>
<reference evidence="4" key="1">
    <citation type="submission" date="2015-01" db="EMBL/GenBank/DDBJ databases">
        <authorList>
            <person name="Manzoor Shahid"/>
            <person name="Zubair Saima"/>
        </authorList>
    </citation>
    <scope>NUCLEOTIDE SEQUENCE [LARGE SCALE GENOMIC DNA]</scope>
    <source>
        <strain evidence="4">Sp3</strain>
    </source>
</reference>
<dbReference type="Gene3D" id="3.20.20.370">
    <property type="entry name" value="Glycoside hydrolase/deacetylase"/>
    <property type="match status" value="1"/>
</dbReference>
<dbReference type="EMBL" id="CDRZ01000114">
    <property type="protein sequence ID" value="CEO88529.1"/>
    <property type="molecule type" value="Genomic_DNA"/>
</dbReference>
<keyword evidence="4" id="KW-1185">Reference proteome</keyword>
<sequence>MKIILLRYRRLLIWGACFIFLAGVFVLSGLYNQVSGVFNSGKREVPIYAVDMKEKKLAISFDAAWGADCTPTLLKILKENNIKTTFFLTGIWVKEYPEMVKAIADAGHELGNHSLTHPHCNTLSEEEFIKELKDNEEMIYKLTKKRTRLFRPPFGEYDNNNIKAARKNGYEVIQWSVDSLDWQELGTEAVVDRILKNAHPGAIMLFHNNAKYTPEALPIILKKLKEDGYKIVPVSDLLIKGDYYVERHSGIQKKAAGSN</sequence>
<keyword evidence="1" id="KW-1133">Transmembrane helix</keyword>
<evidence type="ECO:0000313" key="4">
    <source>
        <dbReference type="Proteomes" id="UP000046155"/>
    </source>
</evidence>
<dbReference type="AlphaFoldDB" id="A0A0B7MD88"/>
<evidence type="ECO:0000259" key="2">
    <source>
        <dbReference type="PROSITE" id="PS51677"/>
    </source>
</evidence>
<dbReference type="RefSeq" id="WP_052835379.1">
    <property type="nucleotide sequence ID" value="NZ_CDRZ01000114.1"/>
</dbReference>
<dbReference type="PANTHER" id="PTHR10587">
    <property type="entry name" value="GLYCOSYL TRANSFERASE-RELATED"/>
    <property type="match status" value="1"/>
</dbReference>
<feature type="transmembrane region" description="Helical" evidence="1">
    <location>
        <begin position="12"/>
        <end position="31"/>
    </location>
</feature>
<gene>
    <name evidence="3" type="ORF">SSCH_2000003</name>
</gene>